<keyword evidence="3" id="KW-1185">Reference proteome</keyword>
<dbReference type="InterPro" id="IPR029068">
    <property type="entry name" value="Glyas_Bleomycin-R_OHBP_Dase"/>
</dbReference>
<dbReference type="InterPro" id="IPR004360">
    <property type="entry name" value="Glyas_Fos-R_dOase_dom"/>
</dbReference>
<dbReference type="SUPFAM" id="SSF54593">
    <property type="entry name" value="Glyoxalase/Bleomycin resistance protein/Dihydroxybiphenyl dioxygenase"/>
    <property type="match status" value="1"/>
</dbReference>
<reference evidence="2" key="1">
    <citation type="submission" date="2020-11" db="EMBL/GenBank/DDBJ databases">
        <title>Azospira restricta DSM 18626 genome sequence.</title>
        <authorList>
            <person name="Moe W.M."/>
        </authorList>
    </citation>
    <scope>NUCLEOTIDE SEQUENCE</scope>
    <source>
        <strain evidence="2">DSM 18626</strain>
    </source>
</reference>
<dbReference type="CDD" id="cd07262">
    <property type="entry name" value="VOC_like"/>
    <property type="match status" value="1"/>
</dbReference>
<dbReference type="EMBL" id="CP064781">
    <property type="protein sequence ID" value="QRJ62376.1"/>
    <property type="molecule type" value="Genomic_DNA"/>
</dbReference>
<dbReference type="Pfam" id="PF00903">
    <property type="entry name" value="Glyoxalase"/>
    <property type="match status" value="1"/>
</dbReference>
<dbReference type="PROSITE" id="PS51819">
    <property type="entry name" value="VOC"/>
    <property type="match status" value="1"/>
</dbReference>
<proteinExistence type="predicted"/>
<protein>
    <submittedName>
        <fullName evidence="2">VOC family protein</fullName>
    </submittedName>
</protein>
<gene>
    <name evidence="2" type="ORF">IWH25_11290</name>
</gene>
<name>A0A974PW73_9RHOO</name>
<dbReference type="RefSeq" id="WP_203385909.1">
    <property type="nucleotide sequence ID" value="NZ_CP064781.1"/>
</dbReference>
<evidence type="ECO:0000313" key="2">
    <source>
        <dbReference type="EMBL" id="QRJ62376.1"/>
    </source>
</evidence>
<dbReference type="KEGG" id="ares:IWH25_11290"/>
<evidence type="ECO:0000259" key="1">
    <source>
        <dbReference type="PROSITE" id="PS51819"/>
    </source>
</evidence>
<dbReference type="Gene3D" id="3.10.180.10">
    <property type="entry name" value="2,3-Dihydroxybiphenyl 1,2-Dioxygenase, domain 1"/>
    <property type="match status" value="1"/>
</dbReference>
<dbReference type="PANTHER" id="PTHR35006:SF2">
    <property type="entry name" value="GLYOXALASE FAMILY PROTEIN (AFU_ORTHOLOGUE AFUA_5G14830)"/>
    <property type="match status" value="1"/>
</dbReference>
<dbReference type="AlphaFoldDB" id="A0A974PW73"/>
<dbReference type="Proteomes" id="UP000663444">
    <property type="component" value="Chromosome"/>
</dbReference>
<feature type="domain" description="VOC" evidence="1">
    <location>
        <begin position="3"/>
        <end position="128"/>
    </location>
</feature>
<dbReference type="PANTHER" id="PTHR35006">
    <property type="entry name" value="GLYOXALASE FAMILY PROTEIN (AFU_ORTHOLOGUE AFUA_5G14830)"/>
    <property type="match status" value="1"/>
</dbReference>
<organism evidence="2 3">
    <name type="scientific">Azospira restricta</name>
    <dbReference type="NCBI Taxonomy" id="404405"/>
    <lineage>
        <taxon>Bacteria</taxon>
        <taxon>Pseudomonadati</taxon>
        <taxon>Pseudomonadota</taxon>
        <taxon>Betaproteobacteria</taxon>
        <taxon>Rhodocyclales</taxon>
        <taxon>Rhodocyclaceae</taxon>
        <taxon>Azospira</taxon>
    </lineage>
</organism>
<dbReference type="InterPro" id="IPR037523">
    <property type="entry name" value="VOC_core"/>
</dbReference>
<sequence length="134" mass="14483">MLVLDHVSISVPDLDAARPFYDAVMAALGVAKVYDRADALGYGVRCNAVEDFHSCLAVYQSAGANLDAKRHWCFKATTRAQVRAFHAAGLAHGGRDDGGPGLRPHYHAHYYGAFLLDPCGNRVEAVCHRAEDGD</sequence>
<evidence type="ECO:0000313" key="3">
    <source>
        <dbReference type="Proteomes" id="UP000663444"/>
    </source>
</evidence>
<accession>A0A974PW73</accession>